<keyword evidence="6" id="KW-0812">Transmembrane</keyword>
<comment type="subcellular location">
    <subcellularLocation>
        <location evidence="1">Cell membrane</location>
    </subcellularLocation>
</comment>
<feature type="domain" description="Glycosyltransferase 2-like" evidence="7">
    <location>
        <begin position="1"/>
        <end position="174"/>
    </location>
</feature>
<dbReference type="SUPFAM" id="SSF53448">
    <property type="entry name" value="Nucleotide-diphospho-sugar transferases"/>
    <property type="match status" value="1"/>
</dbReference>
<feature type="transmembrane region" description="Helical" evidence="6">
    <location>
        <begin position="271"/>
        <end position="291"/>
    </location>
</feature>
<keyword evidence="3" id="KW-0328">Glycosyltransferase</keyword>
<evidence type="ECO:0000256" key="6">
    <source>
        <dbReference type="SAM" id="Phobius"/>
    </source>
</evidence>
<keyword evidence="5 6" id="KW-0472">Membrane</keyword>
<evidence type="ECO:0000313" key="8">
    <source>
        <dbReference type="EMBL" id="HGZ44402.1"/>
    </source>
</evidence>
<dbReference type="Pfam" id="PF00535">
    <property type="entry name" value="Glycos_transf_2"/>
    <property type="match status" value="1"/>
</dbReference>
<protein>
    <submittedName>
        <fullName evidence="8">Glycosyltransferase family 2 protein</fullName>
    </submittedName>
</protein>
<keyword evidence="6" id="KW-1133">Transmembrane helix</keyword>
<keyword evidence="4 8" id="KW-0808">Transferase</keyword>
<organism evidence="8">
    <name type="scientific">Eiseniibacteriota bacterium</name>
    <dbReference type="NCBI Taxonomy" id="2212470"/>
    <lineage>
        <taxon>Bacteria</taxon>
        <taxon>Candidatus Eiseniibacteriota</taxon>
    </lineage>
</organism>
<evidence type="ECO:0000256" key="4">
    <source>
        <dbReference type="ARBA" id="ARBA00022679"/>
    </source>
</evidence>
<dbReference type="GO" id="GO:0005886">
    <property type="term" value="C:plasma membrane"/>
    <property type="evidence" value="ECO:0007669"/>
    <property type="project" value="UniProtKB-SubCell"/>
</dbReference>
<dbReference type="InterPro" id="IPR001173">
    <property type="entry name" value="Glyco_trans_2-like"/>
</dbReference>
<evidence type="ECO:0000256" key="3">
    <source>
        <dbReference type="ARBA" id="ARBA00022676"/>
    </source>
</evidence>
<evidence type="ECO:0000256" key="1">
    <source>
        <dbReference type="ARBA" id="ARBA00004236"/>
    </source>
</evidence>
<evidence type="ECO:0000256" key="2">
    <source>
        <dbReference type="ARBA" id="ARBA00022475"/>
    </source>
</evidence>
<dbReference type="GO" id="GO:0016757">
    <property type="term" value="F:glycosyltransferase activity"/>
    <property type="evidence" value="ECO:0007669"/>
    <property type="project" value="UniProtKB-KW"/>
</dbReference>
<comment type="caution">
    <text evidence="8">The sequence shown here is derived from an EMBL/GenBank/DDBJ whole genome shotgun (WGS) entry which is preliminary data.</text>
</comment>
<dbReference type="CDD" id="cd02525">
    <property type="entry name" value="Succinoglycan_BP_ExoA"/>
    <property type="match status" value="1"/>
</dbReference>
<sequence>MPVRNEERFIARNLEAVLAQEYPPHRLEVLVADGRSDDRTREIVERIAARVAREGSGATVTLVDNPERIMPTGTNAALRRARGDVVVLLGGHAELPRDYLARCVDVLLASGADGVSGAIESVGSGPVGRAIAAAMSSPFGIGNSGFRTASADGAPVEVDTIPFPVFRRDVFERVGLYNPAMVRHQDYEFNYRVRRAGGRMLLLPGLRAVYHVRGSLPALWRQYWQYGVWKGRFLRRHPQSLRFRHLVPPAFVLGVAGALALALVAPATWPLAAALGGAYLAFVALGMAAFAARGRWDVVPWLPAVMVCLQFGYGLGVWLGLALPRVPDAPPWTPARAADAARGEGGN</sequence>
<dbReference type="PANTHER" id="PTHR43646:SF2">
    <property type="entry name" value="GLYCOSYLTRANSFERASE 2-LIKE DOMAIN-CONTAINING PROTEIN"/>
    <property type="match status" value="1"/>
</dbReference>
<reference evidence="8" key="1">
    <citation type="journal article" date="2020" name="mSystems">
        <title>Genome- and Community-Level Interaction Insights into Carbon Utilization and Element Cycling Functions of Hydrothermarchaeota in Hydrothermal Sediment.</title>
        <authorList>
            <person name="Zhou Z."/>
            <person name="Liu Y."/>
            <person name="Xu W."/>
            <person name="Pan J."/>
            <person name="Luo Z.H."/>
            <person name="Li M."/>
        </authorList>
    </citation>
    <scope>NUCLEOTIDE SEQUENCE [LARGE SCALE GENOMIC DNA]</scope>
    <source>
        <strain evidence="8">SpSt-381</strain>
    </source>
</reference>
<feature type="transmembrane region" description="Helical" evidence="6">
    <location>
        <begin position="298"/>
        <end position="321"/>
    </location>
</feature>
<keyword evidence="2" id="KW-1003">Cell membrane</keyword>
<dbReference type="AlphaFoldDB" id="A0A832I3R3"/>
<dbReference type="EMBL" id="DSQF01000028">
    <property type="protein sequence ID" value="HGZ44402.1"/>
    <property type="molecule type" value="Genomic_DNA"/>
</dbReference>
<evidence type="ECO:0000259" key="7">
    <source>
        <dbReference type="Pfam" id="PF00535"/>
    </source>
</evidence>
<gene>
    <name evidence="8" type="ORF">ENR23_13475</name>
</gene>
<evidence type="ECO:0000256" key="5">
    <source>
        <dbReference type="ARBA" id="ARBA00023136"/>
    </source>
</evidence>
<feature type="transmembrane region" description="Helical" evidence="6">
    <location>
        <begin position="246"/>
        <end position="265"/>
    </location>
</feature>
<proteinExistence type="predicted"/>
<name>A0A832I3R3_UNCEI</name>
<accession>A0A832I3R3</accession>
<dbReference type="PANTHER" id="PTHR43646">
    <property type="entry name" value="GLYCOSYLTRANSFERASE"/>
    <property type="match status" value="1"/>
</dbReference>
<dbReference type="Gene3D" id="3.90.550.10">
    <property type="entry name" value="Spore Coat Polysaccharide Biosynthesis Protein SpsA, Chain A"/>
    <property type="match status" value="1"/>
</dbReference>
<dbReference type="InterPro" id="IPR029044">
    <property type="entry name" value="Nucleotide-diphossugar_trans"/>
</dbReference>